<protein>
    <submittedName>
        <fullName evidence="1">Uncharacterized protein</fullName>
    </submittedName>
</protein>
<name>A0A4R4QI20_9ACTN</name>
<dbReference type="OrthoDB" id="3617777at2"/>
<organism evidence="1 2">
    <name type="scientific">Kribbella albertanoniae</name>
    <dbReference type="NCBI Taxonomy" id="1266829"/>
    <lineage>
        <taxon>Bacteria</taxon>
        <taxon>Bacillati</taxon>
        <taxon>Actinomycetota</taxon>
        <taxon>Actinomycetes</taxon>
        <taxon>Propionibacteriales</taxon>
        <taxon>Kribbellaceae</taxon>
        <taxon>Kribbella</taxon>
    </lineage>
</organism>
<gene>
    <name evidence="1" type="ORF">E1261_02125</name>
</gene>
<accession>A0A4R4QI20</accession>
<keyword evidence="2" id="KW-1185">Reference proteome</keyword>
<reference evidence="1 2" key="1">
    <citation type="submission" date="2019-03" db="EMBL/GenBank/DDBJ databases">
        <title>Draft genome sequences of novel Actinobacteria.</title>
        <authorList>
            <person name="Sahin N."/>
            <person name="Ay H."/>
            <person name="Saygin H."/>
        </authorList>
    </citation>
    <scope>NUCLEOTIDE SEQUENCE [LARGE SCALE GENOMIC DNA]</scope>
    <source>
        <strain evidence="1 2">JCM 30547</strain>
    </source>
</reference>
<evidence type="ECO:0000313" key="2">
    <source>
        <dbReference type="Proteomes" id="UP000295075"/>
    </source>
</evidence>
<dbReference type="EMBL" id="SMKA01000004">
    <property type="protein sequence ID" value="TDC34999.1"/>
    <property type="molecule type" value="Genomic_DNA"/>
</dbReference>
<dbReference type="PROSITE" id="PS51257">
    <property type="entry name" value="PROKAR_LIPOPROTEIN"/>
    <property type="match status" value="1"/>
</dbReference>
<dbReference type="RefSeq" id="WP_132400903.1">
    <property type="nucleotide sequence ID" value="NZ_SMKA01000004.1"/>
</dbReference>
<sequence length="160" mass="16013">MGEVNRLALVVSAAAVLLTGGCGGPPSSPSTGASEPVTSTALPTAASAAVGGSTITVAQEGQSPPNTLWYLRIEDTAAKPVLEQAYPGQPISVTRTLPPGAYRVVVWHRPCTGRCPTVGEDGLGPLGQVCGAKLDLTPGAKLQATAQIKADGGCAIKAAR</sequence>
<dbReference type="AlphaFoldDB" id="A0A4R4QI20"/>
<proteinExistence type="predicted"/>
<comment type="caution">
    <text evidence="1">The sequence shown here is derived from an EMBL/GenBank/DDBJ whole genome shotgun (WGS) entry which is preliminary data.</text>
</comment>
<evidence type="ECO:0000313" key="1">
    <source>
        <dbReference type="EMBL" id="TDC34999.1"/>
    </source>
</evidence>
<dbReference type="Proteomes" id="UP000295075">
    <property type="component" value="Unassembled WGS sequence"/>
</dbReference>